<dbReference type="Gene3D" id="3.10.520.10">
    <property type="entry name" value="ApbE-like domains"/>
    <property type="match status" value="1"/>
</dbReference>
<accession>A0ABQ6JE96</accession>
<dbReference type="InterPro" id="IPR003374">
    <property type="entry name" value="ApbE-like_sf"/>
</dbReference>
<dbReference type="SUPFAM" id="SSF143631">
    <property type="entry name" value="ApbE-like"/>
    <property type="match status" value="1"/>
</dbReference>
<name>A0ABQ6JE96_9ACTN</name>
<gene>
    <name evidence="1" type="ORF">GCM10025868_13790</name>
</gene>
<proteinExistence type="predicted"/>
<evidence type="ECO:0008006" key="3">
    <source>
        <dbReference type="Google" id="ProtNLM"/>
    </source>
</evidence>
<keyword evidence="2" id="KW-1185">Reference proteome</keyword>
<organism evidence="1 2">
    <name type="scientific">Angustibacter aerolatus</name>
    <dbReference type="NCBI Taxonomy" id="1162965"/>
    <lineage>
        <taxon>Bacteria</taxon>
        <taxon>Bacillati</taxon>
        <taxon>Actinomycetota</taxon>
        <taxon>Actinomycetes</taxon>
        <taxon>Kineosporiales</taxon>
        <taxon>Kineosporiaceae</taxon>
    </lineage>
</organism>
<comment type="caution">
    <text evidence="1">The sequence shown here is derived from an EMBL/GenBank/DDBJ whole genome shotgun (WGS) entry which is preliminary data.</text>
</comment>
<evidence type="ECO:0000313" key="2">
    <source>
        <dbReference type="Proteomes" id="UP001157017"/>
    </source>
</evidence>
<evidence type="ECO:0000313" key="1">
    <source>
        <dbReference type="EMBL" id="GMA86129.1"/>
    </source>
</evidence>
<dbReference type="Proteomes" id="UP001157017">
    <property type="component" value="Unassembled WGS sequence"/>
</dbReference>
<sequence length="106" mass="10504">MRLLGCTARVGADGTADGVAVVAGDRAVDPRTGRPARPTWRSVAVGAGSARAAASLARAAVLLGDRAPVVLAARGASARLVALDGRPTLLGEALDQPADASTHQVA</sequence>
<protein>
    <recommendedName>
        <fullName evidence="3">FAD:protein FMN transferase</fullName>
    </recommendedName>
</protein>
<dbReference type="EMBL" id="BSUZ01000001">
    <property type="protein sequence ID" value="GMA86129.1"/>
    <property type="molecule type" value="Genomic_DNA"/>
</dbReference>
<reference evidence="2" key="1">
    <citation type="journal article" date="2019" name="Int. J. Syst. Evol. Microbiol.">
        <title>The Global Catalogue of Microorganisms (GCM) 10K type strain sequencing project: providing services to taxonomists for standard genome sequencing and annotation.</title>
        <authorList>
            <consortium name="The Broad Institute Genomics Platform"/>
            <consortium name="The Broad Institute Genome Sequencing Center for Infectious Disease"/>
            <person name="Wu L."/>
            <person name="Ma J."/>
        </authorList>
    </citation>
    <scope>NUCLEOTIDE SEQUENCE [LARGE SCALE GENOMIC DNA]</scope>
    <source>
        <strain evidence="2">NBRC 108730</strain>
    </source>
</reference>